<name>A0A7W3WRM5_9ACTN</name>
<dbReference type="InterPro" id="IPR051782">
    <property type="entry name" value="ABC_Transporter_VariousFunc"/>
</dbReference>
<keyword evidence="3 5" id="KW-0067">ATP-binding</keyword>
<reference evidence="6" key="1">
    <citation type="submission" date="2020-05" db="EMBL/GenBank/DDBJ databases">
        <title>Classification of alakaliphilic streptomycetes isolated from an alkaline soil next to Lonar Crater, India and a proposal for the recognition of Streptomyces alkaliterrae sp. nov.</title>
        <authorList>
            <person name="Golinska P."/>
        </authorList>
    </citation>
    <scope>NUCLEOTIDE SEQUENCE [LARGE SCALE GENOMIC DNA]</scope>
    <source>
        <strain evidence="6">OF3</strain>
    </source>
</reference>
<evidence type="ECO:0000256" key="3">
    <source>
        <dbReference type="ARBA" id="ARBA00022840"/>
    </source>
</evidence>
<organism evidence="5 6">
    <name type="scientific">Streptomyces alkaliterrae</name>
    <dbReference type="NCBI Taxonomy" id="2213162"/>
    <lineage>
        <taxon>Bacteria</taxon>
        <taxon>Bacillati</taxon>
        <taxon>Actinomycetota</taxon>
        <taxon>Actinomycetes</taxon>
        <taxon>Kitasatosporales</taxon>
        <taxon>Streptomycetaceae</taxon>
        <taxon>Streptomyces</taxon>
    </lineage>
</organism>
<dbReference type="GO" id="GO:0022857">
    <property type="term" value="F:transmembrane transporter activity"/>
    <property type="evidence" value="ECO:0007669"/>
    <property type="project" value="UniProtKB-ARBA"/>
</dbReference>
<proteinExistence type="predicted"/>
<comment type="caution">
    <text evidence="5">The sequence shown here is derived from an EMBL/GenBank/DDBJ whole genome shotgun (WGS) entry which is preliminary data.</text>
</comment>
<dbReference type="InterPro" id="IPR015856">
    <property type="entry name" value="ABC_transpr_CbiO/EcfA_su"/>
</dbReference>
<dbReference type="PANTHER" id="PTHR42939:SF1">
    <property type="entry name" value="ABC TRANSPORTER ATP-BINDING PROTEIN ALBC-RELATED"/>
    <property type="match status" value="1"/>
</dbReference>
<dbReference type="PROSITE" id="PS50893">
    <property type="entry name" value="ABC_TRANSPORTER_2"/>
    <property type="match status" value="1"/>
</dbReference>
<evidence type="ECO:0000313" key="6">
    <source>
        <dbReference type="Proteomes" id="UP000525686"/>
    </source>
</evidence>
<evidence type="ECO:0000259" key="4">
    <source>
        <dbReference type="PROSITE" id="PS50893"/>
    </source>
</evidence>
<keyword evidence="1" id="KW-0813">Transport</keyword>
<dbReference type="Pfam" id="PF00005">
    <property type="entry name" value="ABC_tran"/>
    <property type="match status" value="1"/>
</dbReference>
<dbReference type="InterPro" id="IPR027417">
    <property type="entry name" value="P-loop_NTPase"/>
</dbReference>
<dbReference type="CDD" id="cd03225">
    <property type="entry name" value="ABC_cobalt_CbiO_domain1"/>
    <property type="match status" value="1"/>
</dbReference>
<feature type="domain" description="ABC transporter" evidence="4">
    <location>
        <begin position="9"/>
        <end position="220"/>
    </location>
</feature>
<dbReference type="SMART" id="SM00382">
    <property type="entry name" value="AAA"/>
    <property type="match status" value="1"/>
</dbReference>
<dbReference type="GO" id="GO:0016020">
    <property type="term" value="C:membrane"/>
    <property type="evidence" value="ECO:0007669"/>
    <property type="project" value="InterPro"/>
</dbReference>
<dbReference type="InterPro" id="IPR003439">
    <property type="entry name" value="ABC_transporter-like_ATP-bd"/>
</dbReference>
<evidence type="ECO:0000313" key="5">
    <source>
        <dbReference type="EMBL" id="MBB1257015.1"/>
    </source>
</evidence>
<evidence type="ECO:0000256" key="2">
    <source>
        <dbReference type="ARBA" id="ARBA00022741"/>
    </source>
</evidence>
<dbReference type="InterPro" id="IPR003593">
    <property type="entry name" value="AAA+_ATPase"/>
</dbReference>
<gene>
    <name evidence="5" type="ORF">H3146_27325</name>
</gene>
<protein>
    <submittedName>
        <fullName evidence="5">ABC transporter ATP-binding protein</fullName>
    </submittedName>
</protein>
<dbReference type="Proteomes" id="UP000525686">
    <property type="component" value="Unassembled WGS sequence"/>
</dbReference>
<dbReference type="AlphaFoldDB" id="A0A7W3WRM5"/>
<dbReference type="RefSeq" id="WP_181355758.1">
    <property type="nucleotide sequence ID" value="NZ_JABJWZ010000557.1"/>
</dbReference>
<dbReference type="PANTHER" id="PTHR42939">
    <property type="entry name" value="ABC TRANSPORTER ATP-BINDING PROTEIN ALBC-RELATED"/>
    <property type="match status" value="1"/>
</dbReference>
<dbReference type="GO" id="GO:0005524">
    <property type="term" value="F:ATP binding"/>
    <property type="evidence" value="ECO:0007669"/>
    <property type="project" value="UniProtKB-KW"/>
</dbReference>
<dbReference type="Gene3D" id="3.40.50.300">
    <property type="entry name" value="P-loop containing nucleotide triphosphate hydrolases"/>
    <property type="match status" value="1"/>
</dbReference>
<dbReference type="SUPFAM" id="SSF52540">
    <property type="entry name" value="P-loop containing nucleoside triphosphate hydrolases"/>
    <property type="match status" value="1"/>
</dbReference>
<keyword evidence="2" id="KW-0547">Nucleotide-binding</keyword>
<dbReference type="GO" id="GO:0016887">
    <property type="term" value="F:ATP hydrolysis activity"/>
    <property type="evidence" value="ECO:0007669"/>
    <property type="project" value="InterPro"/>
</dbReference>
<sequence>MGNEREAVLLLRDIDQSYGARQVLERVNARVDAGACVALLGENGSGKSTLLRLAAGREEPAAGSVLFRGECLAEDHRRRRSEVASVLDHASHYPDLTVHEHLMLVALAHGHDRRAHTVVDAALDAHRLAGHAEAYPDELSSGQRQLMALATTEVRPYSLLLLDEPEQRLDADARRELAERLTAARRRGAAILLATHDRTLADAVADTRLVLAHGRLVDDH</sequence>
<accession>A0A7W3WRM5</accession>
<dbReference type="EMBL" id="JABJWZ010000557">
    <property type="protein sequence ID" value="MBB1257015.1"/>
    <property type="molecule type" value="Genomic_DNA"/>
</dbReference>
<evidence type="ECO:0000256" key="1">
    <source>
        <dbReference type="ARBA" id="ARBA00022448"/>
    </source>
</evidence>